<accession>C6LEK6</accession>
<dbReference type="Proteomes" id="UP000005561">
    <property type="component" value="Unassembled WGS sequence"/>
</dbReference>
<keyword evidence="4" id="KW-0418">Kinase</keyword>
<evidence type="ECO:0000256" key="1">
    <source>
        <dbReference type="SAM" id="Coils"/>
    </source>
</evidence>
<dbReference type="OrthoDB" id="9813149at2"/>
<feature type="transmembrane region" description="Helical" evidence="2">
    <location>
        <begin position="202"/>
        <end position="220"/>
    </location>
</feature>
<feature type="transmembrane region" description="Helical" evidence="2">
    <location>
        <begin position="98"/>
        <end position="121"/>
    </location>
</feature>
<dbReference type="InterPro" id="IPR036890">
    <property type="entry name" value="HATPase_C_sf"/>
</dbReference>
<evidence type="ECO:0000313" key="4">
    <source>
        <dbReference type="EMBL" id="EET60989.1"/>
    </source>
</evidence>
<proteinExistence type="predicted"/>
<dbReference type="CDD" id="cd16935">
    <property type="entry name" value="HATPase_AgrC-ComD-like"/>
    <property type="match status" value="1"/>
</dbReference>
<dbReference type="Pfam" id="PF14501">
    <property type="entry name" value="HATPase_c_5"/>
    <property type="match status" value="1"/>
</dbReference>
<evidence type="ECO:0000256" key="2">
    <source>
        <dbReference type="SAM" id="Phobius"/>
    </source>
</evidence>
<dbReference type="Gene3D" id="3.30.565.10">
    <property type="entry name" value="Histidine kinase-like ATPase, C-terminal domain"/>
    <property type="match status" value="1"/>
</dbReference>
<keyword evidence="2" id="KW-0472">Membrane</keyword>
<feature type="transmembrane region" description="Helical" evidence="2">
    <location>
        <begin position="14"/>
        <end position="32"/>
    </location>
</feature>
<dbReference type="GO" id="GO:0016301">
    <property type="term" value="F:kinase activity"/>
    <property type="evidence" value="ECO:0007669"/>
    <property type="project" value="UniProtKB-KW"/>
</dbReference>
<dbReference type="EMBL" id="ACCL02000008">
    <property type="protein sequence ID" value="EET60989.1"/>
    <property type="molecule type" value="Genomic_DNA"/>
</dbReference>
<evidence type="ECO:0000313" key="5">
    <source>
        <dbReference type="Proteomes" id="UP000005561"/>
    </source>
</evidence>
<feature type="domain" description="Sensor histidine kinase NatK-like C-terminal" evidence="3">
    <location>
        <begin position="337"/>
        <end position="440"/>
    </location>
</feature>
<sequence length="443" mass="50310">MNGVIGMVPDIPKAYTAIAEWLSCVVCIGLYRREHHLTFRPTRRETLCALAALAILLLLQHALGVINVVFWLPGMAAAILVMYWMIMSCCDMNKKAGIYWMSITFVMAEVAAALEWQLYYFWAEGGGLFAGELASALFMLTVYGIFFAGAYWFQSRRGHHWTEITTQEMLTSVLIAAITFALSNLSYIFSDTPFSTSLAKEAFHIRTLTGVGGFAILLAYQRQCSEHHIQLELESVYTVLRTQYAQYKQSRESMEMINRKYHDLKHQIAILRSEKNQEKKDLYLDELEQEIRDYETQYKTGNGVLDTILTGKGMYCAQHGITLTCVADGKLLESVSVMDLCTIFGNALDNAIECELFIEPEEKRLIHLSVSEMNQFVLIRIENYLEENLRFANGLPVTTKGSRDEHGFGLKSIRYLAQKYGGSMMAAVEDNWFILKVMLPLGK</sequence>
<dbReference type="SUPFAM" id="SSF55874">
    <property type="entry name" value="ATPase domain of HSP90 chaperone/DNA topoisomerase II/histidine kinase"/>
    <property type="match status" value="1"/>
</dbReference>
<dbReference type="RefSeq" id="WP_006861849.1">
    <property type="nucleotide sequence ID" value="NZ_ACCL02000008.1"/>
</dbReference>
<keyword evidence="2" id="KW-0812">Transmembrane</keyword>
<dbReference type="GO" id="GO:0042802">
    <property type="term" value="F:identical protein binding"/>
    <property type="evidence" value="ECO:0007669"/>
    <property type="project" value="TreeGrafter"/>
</dbReference>
<keyword evidence="5" id="KW-1185">Reference proteome</keyword>
<reference evidence="4" key="1">
    <citation type="submission" date="2009-07" db="EMBL/GenBank/DDBJ databases">
        <authorList>
            <person name="Weinstock G."/>
            <person name="Sodergren E."/>
            <person name="Clifton S."/>
            <person name="Fulton L."/>
            <person name="Fulton B."/>
            <person name="Courtney L."/>
            <person name="Fronick C."/>
            <person name="Harrison M."/>
            <person name="Strong C."/>
            <person name="Farmer C."/>
            <person name="Delahaunty K."/>
            <person name="Markovic C."/>
            <person name="Hall O."/>
            <person name="Minx P."/>
            <person name="Tomlinson C."/>
            <person name="Mitreva M."/>
            <person name="Nelson J."/>
            <person name="Hou S."/>
            <person name="Wollam A."/>
            <person name="Pepin K.H."/>
            <person name="Johnson M."/>
            <person name="Bhonagiri V."/>
            <person name="Nash W.E."/>
            <person name="Warren W."/>
            <person name="Chinwalla A."/>
            <person name="Mardis E.R."/>
            <person name="Wilson R.K."/>
        </authorList>
    </citation>
    <scope>NUCLEOTIDE SEQUENCE [LARGE SCALE GENOMIC DNA]</scope>
    <source>
        <strain evidence="4">DSM 14469</strain>
    </source>
</reference>
<keyword evidence="4" id="KW-0808">Transferase</keyword>
<dbReference type="AlphaFoldDB" id="C6LEK6"/>
<feature type="transmembrane region" description="Helical" evidence="2">
    <location>
        <begin position="68"/>
        <end position="86"/>
    </location>
</feature>
<dbReference type="InterPro" id="IPR032834">
    <property type="entry name" value="NatK-like_C"/>
</dbReference>
<organism evidence="4 5">
    <name type="scientific">Marvinbryantia formatexigens DSM 14469</name>
    <dbReference type="NCBI Taxonomy" id="478749"/>
    <lineage>
        <taxon>Bacteria</taxon>
        <taxon>Bacillati</taxon>
        <taxon>Bacillota</taxon>
        <taxon>Clostridia</taxon>
        <taxon>Lachnospirales</taxon>
        <taxon>Lachnospiraceae</taxon>
        <taxon>Marvinbryantia</taxon>
    </lineage>
</organism>
<name>C6LEK6_9FIRM</name>
<feature type="transmembrane region" description="Helical" evidence="2">
    <location>
        <begin position="133"/>
        <end position="153"/>
    </location>
</feature>
<feature type="transmembrane region" description="Helical" evidence="2">
    <location>
        <begin position="44"/>
        <end position="62"/>
    </location>
</feature>
<gene>
    <name evidence="4" type="ORF">BRYFOR_07056</name>
</gene>
<dbReference type="PANTHER" id="PTHR40448:SF1">
    <property type="entry name" value="TWO-COMPONENT SENSOR HISTIDINE KINASE"/>
    <property type="match status" value="1"/>
</dbReference>
<dbReference type="STRING" id="168384.SAMN05660368_00335"/>
<comment type="caution">
    <text evidence="4">The sequence shown here is derived from an EMBL/GenBank/DDBJ whole genome shotgun (WGS) entry which is preliminary data.</text>
</comment>
<feature type="coiled-coil region" evidence="1">
    <location>
        <begin position="254"/>
        <end position="304"/>
    </location>
</feature>
<evidence type="ECO:0000259" key="3">
    <source>
        <dbReference type="Pfam" id="PF14501"/>
    </source>
</evidence>
<feature type="transmembrane region" description="Helical" evidence="2">
    <location>
        <begin position="173"/>
        <end position="190"/>
    </location>
</feature>
<keyword evidence="1" id="KW-0175">Coiled coil</keyword>
<dbReference type="PANTHER" id="PTHR40448">
    <property type="entry name" value="TWO-COMPONENT SENSOR HISTIDINE KINASE"/>
    <property type="match status" value="1"/>
</dbReference>
<dbReference type="eggNOG" id="COG3290">
    <property type="taxonomic scope" value="Bacteria"/>
</dbReference>
<protein>
    <submittedName>
        <fullName evidence="4">Sensor histidine kinase VirS</fullName>
    </submittedName>
</protein>
<keyword evidence="2" id="KW-1133">Transmembrane helix</keyword>